<dbReference type="eggNOG" id="COG4191">
    <property type="taxonomic scope" value="Bacteria"/>
</dbReference>
<dbReference type="PaxDb" id="667014-Thein_1072"/>
<proteinExistence type="predicted"/>
<dbReference type="Pfam" id="PF13426">
    <property type="entry name" value="PAS_9"/>
    <property type="match status" value="1"/>
</dbReference>
<dbReference type="InterPro" id="IPR035965">
    <property type="entry name" value="PAS-like_dom_sf"/>
</dbReference>
<dbReference type="AlphaFoldDB" id="F8ADX8"/>
<reference evidence="14" key="1">
    <citation type="submission" date="2011-04" db="EMBL/GenBank/DDBJ databases">
        <title>The complete genome of Thermodesulfatator indicus DSM 15286.</title>
        <authorList>
            <person name="Lucas S."/>
            <person name="Copeland A."/>
            <person name="Lapidus A."/>
            <person name="Bruce D."/>
            <person name="Goodwin L."/>
            <person name="Pitluck S."/>
            <person name="Peters L."/>
            <person name="Kyrpides N."/>
            <person name="Mavromatis K."/>
            <person name="Pagani I."/>
            <person name="Ivanova N."/>
            <person name="Saunders L."/>
            <person name="Detter J.C."/>
            <person name="Tapia R."/>
            <person name="Han C."/>
            <person name="Land M."/>
            <person name="Hauser L."/>
            <person name="Markowitz V."/>
            <person name="Cheng J.-F."/>
            <person name="Hugenholtz P."/>
            <person name="Woyke T."/>
            <person name="Wu D."/>
            <person name="Spring S."/>
            <person name="Schroeder M."/>
            <person name="Brambilla E."/>
            <person name="Klenk H.-P."/>
            <person name="Eisen J.A."/>
        </authorList>
    </citation>
    <scope>NUCLEOTIDE SEQUENCE [LARGE SCALE GENOMIC DNA]</scope>
    <source>
        <strain evidence="14">DSM 15286 / JCM 11887 / CIR29812</strain>
    </source>
</reference>
<dbReference type="PROSITE" id="PS50112">
    <property type="entry name" value="PAS"/>
    <property type="match status" value="1"/>
</dbReference>
<dbReference type="InParanoid" id="F8ADX8"/>
<evidence type="ECO:0000256" key="7">
    <source>
        <dbReference type="ARBA" id="ARBA00022840"/>
    </source>
</evidence>
<dbReference type="InterPro" id="IPR005467">
    <property type="entry name" value="His_kinase_dom"/>
</dbReference>
<dbReference type="GO" id="GO:0000155">
    <property type="term" value="F:phosphorelay sensor kinase activity"/>
    <property type="evidence" value="ECO:0007669"/>
    <property type="project" value="InterPro"/>
</dbReference>
<dbReference type="CDD" id="cd00082">
    <property type="entry name" value="HisKA"/>
    <property type="match status" value="1"/>
</dbReference>
<feature type="modified residue" description="4-aspartylphosphate" evidence="9">
    <location>
        <position position="554"/>
    </location>
</feature>
<evidence type="ECO:0000256" key="6">
    <source>
        <dbReference type="ARBA" id="ARBA00022777"/>
    </source>
</evidence>
<keyword evidence="8" id="KW-0902">Two-component regulatory system</keyword>
<keyword evidence="3 9" id="KW-0597">Phosphoprotein</keyword>
<dbReference type="PROSITE" id="PS50109">
    <property type="entry name" value="HIS_KIN"/>
    <property type="match status" value="1"/>
</dbReference>
<reference evidence="13 14" key="2">
    <citation type="journal article" date="2012" name="Stand. Genomic Sci.">
        <title>Complete genome sequence of the thermophilic sulfate-reducing ocean bacterium Thermodesulfatator indicus type strain (CIR29812(T)).</title>
        <authorList>
            <person name="Anderson I."/>
            <person name="Saunders E."/>
            <person name="Lapidus A."/>
            <person name="Nolan M."/>
            <person name="Lucas S."/>
            <person name="Tice H."/>
            <person name="Del Rio T.G."/>
            <person name="Cheng J.F."/>
            <person name="Han C."/>
            <person name="Tapia R."/>
            <person name="Goodwin L.A."/>
            <person name="Pitluck S."/>
            <person name="Liolios K."/>
            <person name="Mavromatis K."/>
            <person name="Pagani I."/>
            <person name="Ivanova N."/>
            <person name="Mikhailova N."/>
            <person name="Pati A."/>
            <person name="Chen A."/>
            <person name="Palaniappan K."/>
            <person name="Land M."/>
            <person name="Hauser L."/>
            <person name="Jeffries C.D."/>
            <person name="Chang Y.J."/>
            <person name="Brambilla E.M."/>
            <person name="Rohde M."/>
            <person name="Spring S."/>
            <person name="Goker M."/>
            <person name="Detter J.C."/>
            <person name="Woyke T."/>
            <person name="Bristow J."/>
            <person name="Eisen J.A."/>
            <person name="Markowitz V."/>
            <person name="Hugenholtz P."/>
            <person name="Kyrpides N.C."/>
            <person name="Klenk H.P."/>
        </authorList>
    </citation>
    <scope>NUCLEOTIDE SEQUENCE [LARGE SCALE GENOMIC DNA]</scope>
    <source>
        <strain evidence="14">DSM 15286 / JCM 11887 / CIR29812</strain>
    </source>
</reference>
<comment type="catalytic activity">
    <reaction evidence="1">
        <text>ATP + protein L-histidine = ADP + protein N-phospho-L-histidine.</text>
        <dbReference type="EC" id="2.7.13.3"/>
    </reaction>
</comment>
<dbReference type="PRINTS" id="PR00344">
    <property type="entry name" value="BCTRLSENSOR"/>
</dbReference>
<name>F8ADX8_THEID</name>
<dbReference type="CDD" id="cd00130">
    <property type="entry name" value="PAS"/>
    <property type="match status" value="1"/>
</dbReference>
<dbReference type="InterPro" id="IPR036890">
    <property type="entry name" value="HATPase_C_sf"/>
</dbReference>
<dbReference type="Gene3D" id="1.10.287.130">
    <property type="match status" value="1"/>
</dbReference>
<dbReference type="Proteomes" id="UP000006793">
    <property type="component" value="Chromosome"/>
</dbReference>
<dbReference type="SMART" id="SM00387">
    <property type="entry name" value="HATPase_c"/>
    <property type="match status" value="1"/>
</dbReference>
<dbReference type="HOGENOM" id="CLU_000445_114_51_0"/>
<evidence type="ECO:0000256" key="4">
    <source>
        <dbReference type="ARBA" id="ARBA00022679"/>
    </source>
</evidence>
<feature type="domain" description="Response regulatory" evidence="11">
    <location>
        <begin position="505"/>
        <end position="618"/>
    </location>
</feature>
<dbReference type="eggNOG" id="COG0784">
    <property type="taxonomic scope" value="Bacteria"/>
</dbReference>
<protein>
    <recommendedName>
        <fullName evidence="2">histidine kinase</fullName>
        <ecNumber evidence="2">2.7.13.3</ecNumber>
    </recommendedName>
</protein>
<dbReference type="Gene3D" id="3.30.565.10">
    <property type="entry name" value="Histidine kinase-like ATPase, C-terminal domain"/>
    <property type="match status" value="1"/>
</dbReference>
<dbReference type="SMART" id="SM00448">
    <property type="entry name" value="REC"/>
    <property type="match status" value="1"/>
</dbReference>
<organism evidence="13 14">
    <name type="scientific">Thermodesulfatator indicus (strain DSM 15286 / JCM 11887 / CIR29812)</name>
    <dbReference type="NCBI Taxonomy" id="667014"/>
    <lineage>
        <taxon>Bacteria</taxon>
        <taxon>Pseudomonadati</taxon>
        <taxon>Thermodesulfobacteriota</taxon>
        <taxon>Thermodesulfobacteria</taxon>
        <taxon>Thermodesulfobacteriales</taxon>
        <taxon>Thermodesulfatatoraceae</taxon>
        <taxon>Thermodesulfatator</taxon>
    </lineage>
</organism>
<dbReference type="PROSITE" id="PS50110">
    <property type="entry name" value="RESPONSE_REGULATORY"/>
    <property type="match status" value="1"/>
</dbReference>
<evidence type="ECO:0000256" key="9">
    <source>
        <dbReference type="PROSITE-ProRule" id="PRU00169"/>
    </source>
</evidence>
<sequence length="622" mass="70445">MNINKKSILNEITDLFPGFITLVDSSRTVLFANKSLIKWRGYDPTGYPCYKVFHNLENICPDCPLEDLLDEDSPVTWERLSLLDNHWYRIASLPIVLSSGEKALLSIVFDIHDQIAAQKEAERNRRLFEAIWQKAPFIILAIEPKTGEIIFANEKFKKILGYDVRDVIGQKVFDFLVKEEREKARQCCKTLCEGEEKEELEILYFAKDGSKKLLRNTCFKVDLEGSSVILNIAQDITEEKRLAEQLIQAQKMEAVGRLAGGLAHDFNNLITALKNYIELLSLNKENRQKIENIAENIKLVLERTGNITQKLLTFSGKQPQKSGSLNISKFLLEMQDFWQRLLGENIELNINITDDIWAKIDETHLQQIVMNLLINAKDVLPDGGKIEINLERKDFDEHFLKKLDLKGKTYAILSVSDSGPGIPKKYLPYIFEPFFTTKPSGKGTGLGLAMVYSLVKQYQGHISVYTEEGKGTTFKILLPLTENTTHEKSSVEESFVSKEDKKTCSILVVEDDPLVREPVIELLKSAGYQVEAAQDGLEALDILSKTRIDLVLTDLVMPKMGGEALVQKIKASYPHIKVIITSGYPESSVPVNGKLEDVTFISKPYSFSQLLRTVQTILYKNS</sequence>
<evidence type="ECO:0000259" key="11">
    <source>
        <dbReference type="PROSITE" id="PS50110"/>
    </source>
</evidence>
<dbReference type="FunCoup" id="F8ADX8">
    <property type="interactions" value="312"/>
</dbReference>
<dbReference type="SMART" id="SM00091">
    <property type="entry name" value="PAS"/>
    <property type="match status" value="2"/>
</dbReference>
<dbReference type="EC" id="2.7.13.3" evidence="2"/>
<evidence type="ECO:0000256" key="5">
    <source>
        <dbReference type="ARBA" id="ARBA00022741"/>
    </source>
</evidence>
<dbReference type="Gene3D" id="3.40.50.2300">
    <property type="match status" value="1"/>
</dbReference>
<keyword evidence="6 13" id="KW-0418">Kinase</keyword>
<evidence type="ECO:0000256" key="3">
    <source>
        <dbReference type="ARBA" id="ARBA00022553"/>
    </source>
</evidence>
<evidence type="ECO:0000256" key="1">
    <source>
        <dbReference type="ARBA" id="ARBA00000085"/>
    </source>
</evidence>
<dbReference type="RefSeq" id="WP_013907685.1">
    <property type="nucleotide sequence ID" value="NC_015681.1"/>
</dbReference>
<gene>
    <name evidence="13" type="ordered locus">Thein_1072</name>
</gene>
<dbReference type="InterPro" id="IPR003594">
    <property type="entry name" value="HATPase_dom"/>
</dbReference>
<dbReference type="Gene3D" id="3.30.450.20">
    <property type="entry name" value="PAS domain"/>
    <property type="match status" value="1"/>
</dbReference>
<dbReference type="OrthoDB" id="9796100at2"/>
<feature type="domain" description="Histidine kinase" evidence="10">
    <location>
        <begin position="261"/>
        <end position="482"/>
    </location>
</feature>
<evidence type="ECO:0000256" key="8">
    <source>
        <dbReference type="ARBA" id="ARBA00023012"/>
    </source>
</evidence>
<dbReference type="InterPro" id="IPR001789">
    <property type="entry name" value="Sig_transdc_resp-reg_receiver"/>
</dbReference>
<dbReference type="PANTHER" id="PTHR43065">
    <property type="entry name" value="SENSOR HISTIDINE KINASE"/>
    <property type="match status" value="1"/>
</dbReference>
<dbReference type="SUPFAM" id="SSF52172">
    <property type="entry name" value="CheY-like"/>
    <property type="match status" value="1"/>
</dbReference>
<dbReference type="Pfam" id="PF02518">
    <property type="entry name" value="HATPase_c"/>
    <property type="match status" value="1"/>
</dbReference>
<keyword evidence="14" id="KW-1185">Reference proteome</keyword>
<dbReference type="NCBIfam" id="TIGR00229">
    <property type="entry name" value="sensory_box"/>
    <property type="match status" value="1"/>
</dbReference>
<evidence type="ECO:0000313" key="13">
    <source>
        <dbReference type="EMBL" id="AEH44943.1"/>
    </source>
</evidence>
<evidence type="ECO:0000313" key="14">
    <source>
        <dbReference type="Proteomes" id="UP000006793"/>
    </source>
</evidence>
<dbReference type="InterPro" id="IPR004358">
    <property type="entry name" value="Sig_transdc_His_kin-like_C"/>
</dbReference>
<evidence type="ECO:0000256" key="2">
    <source>
        <dbReference type="ARBA" id="ARBA00012438"/>
    </source>
</evidence>
<dbReference type="PANTHER" id="PTHR43065:SF46">
    <property type="entry name" value="C4-DICARBOXYLATE TRANSPORT SENSOR PROTEIN DCTB"/>
    <property type="match status" value="1"/>
</dbReference>
<dbReference type="InterPro" id="IPR011006">
    <property type="entry name" value="CheY-like_superfamily"/>
</dbReference>
<dbReference type="InterPro" id="IPR036097">
    <property type="entry name" value="HisK_dim/P_sf"/>
</dbReference>
<dbReference type="InterPro" id="IPR003661">
    <property type="entry name" value="HisK_dim/P_dom"/>
</dbReference>
<dbReference type="SUPFAM" id="SSF47384">
    <property type="entry name" value="Homodimeric domain of signal transducing histidine kinase"/>
    <property type="match status" value="1"/>
</dbReference>
<keyword evidence="4" id="KW-0808">Transferase</keyword>
<keyword evidence="5" id="KW-0547">Nucleotide-binding</keyword>
<dbReference type="STRING" id="667014.Thein_1072"/>
<dbReference type="SUPFAM" id="SSF55785">
    <property type="entry name" value="PYP-like sensor domain (PAS domain)"/>
    <property type="match status" value="2"/>
</dbReference>
<keyword evidence="7" id="KW-0067">ATP-binding</keyword>
<dbReference type="InterPro" id="IPR000014">
    <property type="entry name" value="PAS"/>
</dbReference>
<dbReference type="Pfam" id="PF00072">
    <property type="entry name" value="Response_reg"/>
    <property type="match status" value="1"/>
</dbReference>
<dbReference type="EMBL" id="CP002683">
    <property type="protein sequence ID" value="AEH44943.1"/>
    <property type="molecule type" value="Genomic_DNA"/>
</dbReference>
<dbReference type="KEGG" id="tid:Thein_1072"/>
<dbReference type="GO" id="GO:0005524">
    <property type="term" value="F:ATP binding"/>
    <property type="evidence" value="ECO:0007669"/>
    <property type="project" value="UniProtKB-KW"/>
</dbReference>
<evidence type="ECO:0000259" key="10">
    <source>
        <dbReference type="PROSITE" id="PS50109"/>
    </source>
</evidence>
<evidence type="ECO:0000259" key="12">
    <source>
        <dbReference type="PROSITE" id="PS50112"/>
    </source>
</evidence>
<feature type="domain" description="PAS" evidence="12">
    <location>
        <begin position="124"/>
        <end position="195"/>
    </location>
</feature>
<dbReference type="SUPFAM" id="SSF55874">
    <property type="entry name" value="ATPase domain of HSP90 chaperone/DNA topoisomerase II/histidine kinase"/>
    <property type="match status" value="1"/>
</dbReference>
<accession>F8ADX8</accession>